<protein>
    <submittedName>
        <fullName evidence="2">Uncharacterized protein</fullName>
    </submittedName>
</protein>
<evidence type="ECO:0000313" key="2">
    <source>
        <dbReference type="EnsemblPlants" id="Zm00001eb018260_P001"/>
    </source>
</evidence>
<feature type="compositionally biased region" description="Basic and acidic residues" evidence="1">
    <location>
        <begin position="25"/>
        <end position="48"/>
    </location>
</feature>
<name>A0A804LKY6_MAIZE</name>
<dbReference type="Proteomes" id="UP000007305">
    <property type="component" value="Chromosome 1"/>
</dbReference>
<reference evidence="2" key="3">
    <citation type="submission" date="2021-05" db="UniProtKB">
        <authorList>
            <consortium name="EnsemblPlants"/>
        </authorList>
    </citation>
    <scope>IDENTIFICATION</scope>
    <source>
        <strain evidence="2">cv. B73</strain>
    </source>
</reference>
<sequence>MRTCSVGEVAVSPGLRRCIDGAGGRQERQHVAERPYADCRHQGRRERPSGPLHLAGHRAHAVPAVQVPEQCVKQQLPVLAACGGGRAPPPRADLRQRGADHQHERRQRREAQRHGRPADDAQSRAVQQRQGDVERDDRRDPGAAAGHGGGHARQVVGAQRREGRGADGAADVLPRAHQGPRERPERAVHPHHVPAVARHRRRQLGGHERLRDGPDEWEHGESDECQEGPAGLHRRLGAVWPAGDLEEDEENEGEKRQLVPTPCMAGAAASASHARDWELGRVAAGQGFRRRLGVEW</sequence>
<evidence type="ECO:0000256" key="1">
    <source>
        <dbReference type="SAM" id="MobiDB-lite"/>
    </source>
</evidence>
<reference evidence="3" key="1">
    <citation type="submission" date="2015-12" db="EMBL/GenBank/DDBJ databases">
        <title>Update maize B73 reference genome by single molecule sequencing technologies.</title>
        <authorList>
            <consortium name="Maize Genome Sequencing Project"/>
            <person name="Ware D."/>
        </authorList>
    </citation>
    <scope>NUCLEOTIDE SEQUENCE [LARGE SCALE GENOMIC DNA]</scope>
    <source>
        <strain evidence="3">cv. B73</strain>
    </source>
</reference>
<keyword evidence="3" id="KW-1185">Reference proteome</keyword>
<dbReference type="EnsemblPlants" id="Zm00001eb018260_T001">
    <property type="protein sequence ID" value="Zm00001eb018260_P001"/>
    <property type="gene ID" value="Zm00001eb018260"/>
</dbReference>
<feature type="region of interest" description="Disordered" evidence="1">
    <location>
        <begin position="20"/>
        <end position="54"/>
    </location>
</feature>
<dbReference type="InParanoid" id="A0A804LKY6"/>
<feature type="compositionally biased region" description="Basic and acidic residues" evidence="1">
    <location>
        <begin position="205"/>
        <end position="222"/>
    </location>
</feature>
<feature type="region of interest" description="Disordered" evidence="1">
    <location>
        <begin position="82"/>
        <end position="230"/>
    </location>
</feature>
<proteinExistence type="predicted"/>
<evidence type="ECO:0000313" key="3">
    <source>
        <dbReference type="Proteomes" id="UP000007305"/>
    </source>
</evidence>
<dbReference type="Gramene" id="Zm00001eb018260_T001">
    <property type="protein sequence ID" value="Zm00001eb018260_P001"/>
    <property type="gene ID" value="Zm00001eb018260"/>
</dbReference>
<accession>A0A804LKY6</accession>
<feature type="compositionally biased region" description="Basic residues" evidence="1">
    <location>
        <begin position="189"/>
        <end position="204"/>
    </location>
</feature>
<feature type="compositionally biased region" description="Basic and acidic residues" evidence="1">
    <location>
        <begin position="131"/>
        <end position="141"/>
    </location>
</feature>
<feature type="compositionally biased region" description="Basic and acidic residues" evidence="1">
    <location>
        <begin position="92"/>
        <end position="122"/>
    </location>
</feature>
<organism evidence="2 3">
    <name type="scientific">Zea mays</name>
    <name type="common">Maize</name>
    <dbReference type="NCBI Taxonomy" id="4577"/>
    <lineage>
        <taxon>Eukaryota</taxon>
        <taxon>Viridiplantae</taxon>
        <taxon>Streptophyta</taxon>
        <taxon>Embryophyta</taxon>
        <taxon>Tracheophyta</taxon>
        <taxon>Spermatophyta</taxon>
        <taxon>Magnoliopsida</taxon>
        <taxon>Liliopsida</taxon>
        <taxon>Poales</taxon>
        <taxon>Poaceae</taxon>
        <taxon>PACMAD clade</taxon>
        <taxon>Panicoideae</taxon>
        <taxon>Andropogonodae</taxon>
        <taxon>Andropogoneae</taxon>
        <taxon>Tripsacinae</taxon>
        <taxon>Zea</taxon>
    </lineage>
</organism>
<reference evidence="2" key="2">
    <citation type="submission" date="2019-07" db="EMBL/GenBank/DDBJ databases">
        <authorList>
            <person name="Seetharam A."/>
            <person name="Woodhouse M."/>
            <person name="Cannon E."/>
        </authorList>
    </citation>
    <scope>NUCLEOTIDE SEQUENCE [LARGE SCALE GENOMIC DNA]</scope>
    <source>
        <strain evidence="2">cv. B73</strain>
    </source>
</reference>
<feature type="compositionally biased region" description="Basic and acidic residues" evidence="1">
    <location>
        <begin position="179"/>
        <end position="188"/>
    </location>
</feature>
<dbReference type="AlphaFoldDB" id="A0A804LKY6"/>